<gene>
    <name evidence="1" type="ORF">GCM10022261_05420</name>
</gene>
<comment type="caution">
    <text evidence="1">The sequence shown here is derived from an EMBL/GenBank/DDBJ whole genome shotgun (WGS) entry which is preliminary data.</text>
</comment>
<keyword evidence="2" id="KW-1185">Reference proteome</keyword>
<evidence type="ECO:0008006" key="3">
    <source>
        <dbReference type="Google" id="ProtNLM"/>
    </source>
</evidence>
<evidence type="ECO:0000313" key="2">
    <source>
        <dbReference type="Proteomes" id="UP001501586"/>
    </source>
</evidence>
<protein>
    <recommendedName>
        <fullName evidence="3">Alpha-D-ribose 1-methylphosphonate 5-triphosphate synthase subunit PhnG</fullName>
    </recommendedName>
</protein>
<dbReference type="Pfam" id="PF06754">
    <property type="entry name" value="PhnG"/>
    <property type="match status" value="1"/>
</dbReference>
<sequence>MTTHVHPRRSREELTELLSAAEPAQIIALADTVIGSLDEDELHITRPPETGTIVAQVREPLAEQRFILGDLIASTAEVALAEVRGWAMRLGDDRHAALAQAVLDAEVLRAGPAAEEILALADQVADHRHAQRAAEWERLVPTIVEFEEIA</sequence>
<dbReference type="EMBL" id="BAABAZ010000004">
    <property type="protein sequence ID" value="GAA4283011.1"/>
    <property type="molecule type" value="Genomic_DNA"/>
</dbReference>
<proteinExistence type="predicted"/>
<accession>A0ABP8EGD5</accession>
<dbReference type="Proteomes" id="UP001501586">
    <property type="component" value="Unassembled WGS sequence"/>
</dbReference>
<evidence type="ECO:0000313" key="1">
    <source>
        <dbReference type="EMBL" id="GAA4283011.1"/>
    </source>
</evidence>
<dbReference type="InterPro" id="IPR009609">
    <property type="entry name" value="Phosphonate_metab_PhnG"/>
</dbReference>
<organism evidence="1 2">
    <name type="scientific">Brevibacterium daeguense</name>
    <dbReference type="NCBI Taxonomy" id="909936"/>
    <lineage>
        <taxon>Bacteria</taxon>
        <taxon>Bacillati</taxon>
        <taxon>Actinomycetota</taxon>
        <taxon>Actinomycetes</taxon>
        <taxon>Micrococcales</taxon>
        <taxon>Brevibacteriaceae</taxon>
        <taxon>Brevibacterium</taxon>
    </lineage>
</organism>
<name>A0ABP8EGD5_9MICO</name>
<reference evidence="2" key="1">
    <citation type="journal article" date="2019" name="Int. J. Syst. Evol. Microbiol.">
        <title>The Global Catalogue of Microorganisms (GCM) 10K type strain sequencing project: providing services to taxonomists for standard genome sequencing and annotation.</title>
        <authorList>
            <consortium name="The Broad Institute Genomics Platform"/>
            <consortium name="The Broad Institute Genome Sequencing Center for Infectious Disease"/>
            <person name="Wu L."/>
            <person name="Ma J."/>
        </authorList>
    </citation>
    <scope>NUCLEOTIDE SEQUENCE [LARGE SCALE GENOMIC DNA]</scope>
    <source>
        <strain evidence="2">JCM 17458</strain>
    </source>
</reference>
<dbReference type="RefSeq" id="WP_236864636.1">
    <property type="nucleotide sequence ID" value="NZ_BAABAZ010000004.1"/>
</dbReference>